<dbReference type="PROSITE" id="PS51432">
    <property type="entry name" value="AP_NUCLEASE_F2_4"/>
    <property type="match status" value="1"/>
</dbReference>
<dbReference type="AlphaFoldDB" id="A0A7V3RDU4"/>
<dbReference type="Pfam" id="PF01261">
    <property type="entry name" value="AP_endonuc_2"/>
    <property type="match status" value="1"/>
</dbReference>
<dbReference type="Gene3D" id="3.20.20.150">
    <property type="entry name" value="Divalent-metal-dependent TIM barrel enzymes"/>
    <property type="match status" value="1"/>
</dbReference>
<feature type="binding site" evidence="7">
    <location>
        <position position="143"/>
    </location>
    <ligand>
        <name>Zn(2+)</name>
        <dbReference type="ChEBI" id="CHEBI:29105"/>
        <label>1</label>
    </ligand>
</feature>
<proteinExistence type="inferred from homology"/>
<feature type="binding site" evidence="7">
    <location>
        <position position="175"/>
    </location>
    <ligand>
        <name>Zn(2+)</name>
        <dbReference type="ChEBI" id="CHEBI:29105"/>
        <label>2</label>
    </ligand>
</feature>
<evidence type="ECO:0000256" key="6">
    <source>
        <dbReference type="ARBA" id="ARBA00023204"/>
    </source>
</evidence>
<dbReference type="PANTHER" id="PTHR21445:SF0">
    <property type="entry name" value="APURINIC-APYRIMIDINIC ENDONUCLEASE"/>
    <property type="match status" value="1"/>
</dbReference>
<gene>
    <name evidence="7" type="primary">nfo</name>
    <name evidence="9" type="ORF">ENX73_01660</name>
</gene>
<dbReference type="NCBIfam" id="TIGR00587">
    <property type="entry name" value="nfo"/>
    <property type="match status" value="1"/>
</dbReference>
<dbReference type="InterPro" id="IPR013022">
    <property type="entry name" value="Xyl_isomerase-like_TIM-brl"/>
</dbReference>
<dbReference type="GO" id="GO:0003906">
    <property type="term" value="F:DNA-(apurinic or apyrimidinic site) endonuclease activity"/>
    <property type="evidence" value="ECO:0007669"/>
    <property type="project" value="TreeGrafter"/>
</dbReference>
<accession>A0A7V3RDU4</accession>
<dbReference type="GO" id="GO:0003677">
    <property type="term" value="F:DNA binding"/>
    <property type="evidence" value="ECO:0007669"/>
    <property type="project" value="InterPro"/>
</dbReference>
<feature type="binding site" evidence="7">
    <location>
        <position position="225"/>
    </location>
    <ligand>
        <name>Zn(2+)</name>
        <dbReference type="ChEBI" id="CHEBI:29105"/>
        <label>3</label>
    </ligand>
</feature>
<keyword evidence="4 7" id="KW-0378">Hydrolase</keyword>
<evidence type="ECO:0000256" key="2">
    <source>
        <dbReference type="ARBA" id="ARBA00022723"/>
    </source>
</evidence>
<dbReference type="CDD" id="cd00019">
    <property type="entry name" value="AP2Ec"/>
    <property type="match status" value="1"/>
</dbReference>
<name>A0A7V3RDU4_9BACT</name>
<evidence type="ECO:0000256" key="1">
    <source>
        <dbReference type="ARBA" id="ARBA00005340"/>
    </source>
</evidence>
<comment type="caution">
    <text evidence="9">The sequence shown here is derived from an EMBL/GenBank/DDBJ whole genome shotgun (WGS) entry which is preliminary data.</text>
</comment>
<dbReference type="InterPro" id="IPR036237">
    <property type="entry name" value="Xyl_isomerase-like_sf"/>
</dbReference>
<dbReference type="PANTHER" id="PTHR21445">
    <property type="entry name" value="ENDONUCLEASE IV ENDODEOXYRIBONUCLEASE IV"/>
    <property type="match status" value="1"/>
</dbReference>
<feature type="binding site" evidence="7">
    <location>
        <position position="67"/>
    </location>
    <ligand>
        <name>Zn(2+)</name>
        <dbReference type="ChEBI" id="CHEBI:29105"/>
        <label>1</label>
    </ligand>
</feature>
<protein>
    <recommendedName>
        <fullName evidence="7">Probable endonuclease 4</fullName>
        <ecNumber evidence="7">3.1.21.2</ecNumber>
    </recommendedName>
    <alternativeName>
        <fullName evidence="7">Endodeoxyribonuclease IV</fullName>
    </alternativeName>
    <alternativeName>
        <fullName evidence="7">Endonuclease IV</fullName>
    </alternativeName>
</protein>
<dbReference type="GO" id="GO:0008833">
    <property type="term" value="F:deoxyribonuclease IV (phage-T4-induced) activity"/>
    <property type="evidence" value="ECO:0007669"/>
    <property type="project" value="UniProtKB-UniRule"/>
</dbReference>
<evidence type="ECO:0000256" key="4">
    <source>
        <dbReference type="ARBA" id="ARBA00022801"/>
    </source>
</evidence>
<keyword evidence="7" id="KW-0540">Nuclease</keyword>
<dbReference type="GO" id="GO:0006284">
    <property type="term" value="P:base-excision repair"/>
    <property type="evidence" value="ECO:0007669"/>
    <property type="project" value="TreeGrafter"/>
</dbReference>
<sequence length="278" mass="31460">MYIGAHMTAPLSTVPERTRLIGGNTFQIFSHSPRMWGVNIKNEDPERDTFLDGMKKFNIESDKVMIHASYLINLASSKDEVIEKSKKLLKNEIKIAELLKIKYVNFHPGSGLGDSEDVAIERISHSLAEIVEGISKDVTLLIEIVSPKGGNVGYNFHQLRKIAELSGYDAKFTYDTCHGFDAGYDITTPYGLSKLMDEIDDTVGRDNLVMCHLNDSMYPLGIHKDRHERIGKGYIGINGFKNFFSNEFFRSIPMILETPGNDEEHMEDIRIVKEIIKN</sequence>
<comment type="cofactor">
    <cofactor evidence="7">
        <name>Zn(2+)</name>
        <dbReference type="ChEBI" id="CHEBI:29105"/>
    </cofactor>
    <text evidence="7">Binds 3 Zn(2+) ions.</text>
</comment>
<feature type="binding site" evidence="7">
    <location>
        <position position="257"/>
    </location>
    <ligand>
        <name>Zn(2+)</name>
        <dbReference type="ChEBI" id="CHEBI:29105"/>
        <label>2</label>
    </ligand>
</feature>
<reference evidence="9" key="1">
    <citation type="journal article" date="2020" name="mSystems">
        <title>Genome- and Community-Level Interaction Insights into Carbon Utilization and Element Cycling Functions of Hydrothermarchaeota in Hydrothermal Sediment.</title>
        <authorList>
            <person name="Zhou Z."/>
            <person name="Liu Y."/>
            <person name="Xu W."/>
            <person name="Pan J."/>
            <person name="Luo Z.H."/>
            <person name="Li M."/>
        </authorList>
    </citation>
    <scope>NUCLEOTIDE SEQUENCE [LARGE SCALE GENOMIC DNA]</scope>
    <source>
        <strain evidence="9">SpSt-966</strain>
    </source>
</reference>
<dbReference type="EC" id="3.1.21.2" evidence="7"/>
<dbReference type="FunFam" id="3.20.20.150:FF:000001">
    <property type="entry name" value="Probable endonuclease 4"/>
    <property type="match status" value="1"/>
</dbReference>
<keyword evidence="6 7" id="KW-0234">DNA repair</keyword>
<evidence type="ECO:0000313" key="9">
    <source>
        <dbReference type="EMBL" id="HGE74815.1"/>
    </source>
</evidence>
<organism evidence="9">
    <name type="scientific">Mesoaciditoga lauensis</name>
    <dbReference type="NCBI Taxonomy" id="1495039"/>
    <lineage>
        <taxon>Bacteria</taxon>
        <taxon>Thermotogati</taxon>
        <taxon>Thermotogota</taxon>
        <taxon>Thermotogae</taxon>
        <taxon>Mesoaciditogales</taxon>
        <taxon>Mesoaciditogaceae</taxon>
        <taxon>Mesoaciditoga</taxon>
    </lineage>
</organism>
<keyword evidence="5 7" id="KW-0862">Zinc</keyword>
<feature type="binding site" evidence="7">
    <location>
        <position position="143"/>
    </location>
    <ligand>
        <name>Zn(2+)</name>
        <dbReference type="ChEBI" id="CHEBI:29105"/>
        <label>2</label>
    </ligand>
</feature>
<dbReference type="InterPro" id="IPR018246">
    <property type="entry name" value="AP_endonuc_F2_Zn_BS"/>
</dbReference>
<dbReference type="HAMAP" id="MF_00152">
    <property type="entry name" value="Nfo"/>
    <property type="match status" value="1"/>
</dbReference>
<dbReference type="SUPFAM" id="SSF51658">
    <property type="entry name" value="Xylose isomerase-like"/>
    <property type="match status" value="1"/>
</dbReference>
<evidence type="ECO:0000256" key="7">
    <source>
        <dbReference type="HAMAP-Rule" id="MF_00152"/>
    </source>
</evidence>
<dbReference type="GO" id="GO:0008270">
    <property type="term" value="F:zinc ion binding"/>
    <property type="evidence" value="ECO:0007669"/>
    <property type="project" value="UniProtKB-UniRule"/>
</dbReference>
<dbReference type="SMART" id="SM00518">
    <property type="entry name" value="AP2Ec"/>
    <property type="match status" value="1"/>
</dbReference>
<feature type="binding site" evidence="7">
    <location>
        <position position="227"/>
    </location>
    <ligand>
        <name>Zn(2+)</name>
        <dbReference type="ChEBI" id="CHEBI:29105"/>
        <label>3</label>
    </ligand>
</feature>
<evidence type="ECO:0000259" key="8">
    <source>
        <dbReference type="Pfam" id="PF01261"/>
    </source>
</evidence>
<keyword evidence="3 7" id="KW-0227">DNA damage</keyword>
<feature type="binding site" evidence="7">
    <location>
        <position position="178"/>
    </location>
    <ligand>
        <name>Zn(2+)</name>
        <dbReference type="ChEBI" id="CHEBI:29105"/>
        <label>3</label>
    </ligand>
</feature>
<keyword evidence="7" id="KW-0255">Endonuclease</keyword>
<dbReference type="GO" id="GO:0008081">
    <property type="term" value="F:phosphoric diester hydrolase activity"/>
    <property type="evidence" value="ECO:0007669"/>
    <property type="project" value="TreeGrafter"/>
</dbReference>
<evidence type="ECO:0000256" key="3">
    <source>
        <dbReference type="ARBA" id="ARBA00022763"/>
    </source>
</evidence>
<dbReference type="EMBL" id="DTPE01000073">
    <property type="protein sequence ID" value="HGE74815.1"/>
    <property type="molecule type" value="Genomic_DNA"/>
</dbReference>
<comment type="function">
    <text evidence="7">Endonuclease IV plays a role in DNA repair. It cleaves phosphodiester bonds at apurinic or apyrimidinic (AP) sites, generating a 3'-hydroxyl group and a 5'-terminal sugar phosphate.</text>
</comment>
<evidence type="ECO:0000256" key="5">
    <source>
        <dbReference type="ARBA" id="ARBA00022833"/>
    </source>
</evidence>
<dbReference type="PROSITE" id="PS00729">
    <property type="entry name" value="AP_NUCLEASE_F2_1"/>
    <property type="match status" value="1"/>
</dbReference>
<comment type="similarity">
    <text evidence="1 7">Belongs to the AP endonuclease 2 family.</text>
</comment>
<comment type="catalytic activity">
    <reaction evidence="7">
        <text>Endonucleolytic cleavage to 5'-phosphooligonucleotide end-products.</text>
        <dbReference type="EC" id="3.1.21.2"/>
    </reaction>
</comment>
<feature type="binding site" evidence="7">
    <location>
        <position position="107"/>
    </location>
    <ligand>
        <name>Zn(2+)</name>
        <dbReference type="ChEBI" id="CHEBI:29105"/>
        <label>1</label>
    </ligand>
</feature>
<keyword evidence="2 7" id="KW-0479">Metal-binding</keyword>
<feature type="binding site" evidence="7">
    <location>
        <position position="212"/>
    </location>
    <ligand>
        <name>Zn(2+)</name>
        <dbReference type="ChEBI" id="CHEBI:29105"/>
        <label>2</label>
    </ligand>
</feature>
<feature type="domain" description="Xylose isomerase-like TIM barrel" evidence="8">
    <location>
        <begin position="20"/>
        <end position="274"/>
    </location>
</feature>
<dbReference type="InterPro" id="IPR001719">
    <property type="entry name" value="AP_endonuc_2"/>
</dbReference>